<dbReference type="KEGG" id="rpe:RPE_0860"/>
<reference evidence="2" key="1">
    <citation type="submission" date="2006-09" db="EMBL/GenBank/DDBJ databases">
        <title>Complete sequence of Rhodopseudomonas palustris BisA53.</title>
        <authorList>
            <consortium name="US DOE Joint Genome Institute"/>
            <person name="Copeland A."/>
            <person name="Lucas S."/>
            <person name="Lapidus A."/>
            <person name="Barry K."/>
            <person name="Detter J.C."/>
            <person name="Glavina del Rio T."/>
            <person name="Hammon N."/>
            <person name="Israni S."/>
            <person name="Dalin E."/>
            <person name="Tice H."/>
            <person name="Pitluck S."/>
            <person name="Chain P."/>
            <person name="Malfatti S."/>
            <person name="Shin M."/>
            <person name="Vergez L."/>
            <person name="Schmutz J."/>
            <person name="Larimer F."/>
            <person name="Land M."/>
            <person name="Hauser L."/>
            <person name="Pelletier D.A."/>
            <person name="Kyrpides N."/>
            <person name="Kim E."/>
            <person name="Harwood C.S."/>
            <person name="Oda Y."/>
            <person name="Richardson P."/>
        </authorList>
    </citation>
    <scope>NUCLEOTIDE SEQUENCE [LARGE SCALE GENOMIC DNA]</scope>
    <source>
        <strain evidence="2">BisA53</strain>
    </source>
</reference>
<dbReference type="EMBL" id="CP000463">
    <property type="protein sequence ID" value="ABJ04816.1"/>
    <property type="molecule type" value="Genomic_DNA"/>
</dbReference>
<proteinExistence type="predicted"/>
<evidence type="ECO:0000313" key="2">
    <source>
        <dbReference type="EMBL" id="ABJ04816.1"/>
    </source>
</evidence>
<keyword evidence="1" id="KW-0472">Membrane</keyword>
<keyword evidence="1" id="KW-1133">Transmembrane helix</keyword>
<feature type="transmembrane region" description="Helical" evidence="1">
    <location>
        <begin position="60"/>
        <end position="84"/>
    </location>
</feature>
<feature type="transmembrane region" description="Helical" evidence="1">
    <location>
        <begin position="369"/>
        <end position="385"/>
    </location>
</feature>
<sequence>MEVAMSEGGSSAETTAANSAATRIATLAPAATGSPPPPPDPAKRVGWVRRGLREINPLRVIGGVVLALLVFLAAASAVMFFAAAQLQSRISDLNLNGVPLTIWRVAAFGDEFANSAAEIQKLRSQIEIDQRNLAGDKNRYLVMSADQKDAADRIVEDALALRQKIESATQVTRPPVAPDAAETITSIELLLANDDLRARFGDELAAIKKRYAENRDLRALIKTEEAKALGFQTWIDSEIEQRKARVDAAARLFGETNAAVAPEIVDRIRNITAELTALKTILYGSIYSVALWTNDTLVLLLLISMGVLGAALNLLALFFTNDDNSLSFGEYPLRLAFGAVLAIVMFIVAKAGVPILADTTKIGGGNAPLNPYFISLLAVISGLMSDRAMGTIQNVAATVLKSIGGTDFSQRYGRVVLDDALKAANRDIEGLARLLEIDADATKKLLSGTEAISPDRQKLISAYLGQRPRDLFSDLPAG</sequence>
<name>Q07TB8_RHOP5</name>
<feature type="transmembrane region" description="Helical" evidence="1">
    <location>
        <begin position="298"/>
        <end position="319"/>
    </location>
</feature>
<feature type="transmembrane region" description="Helical" evidence="1">
    <location>
        <begin position="331"/>
        <end position="349"/>
    </location>
</feature>
<dbReference type="HOGENOM" id="CLU_570934_0_0_5"/>
<gene>
    <name evidence="2" type="ordered locus">RPE_0860</name>
</gene>
<accession>Q07TB8</accession>
<evidence type="ECO:0000256" key="1">
    <source>
        <dbReference type="SAM" id="Phobius"/>
    </source>
</evidence>
<dbReference type="STRING" id="316055.RPE_0860"/>
<organism evidence="2">
    <name type="scientific">Rhodopseudomonas palustris (strain BisA53)</name>
    <dbReference type="NCBI Taxonomy" id="316055"/>
    <lineage>
        <taxon>Bacteria</taxon>
        <taxon>Pseudomonadati</taxon>
        <taxon>Pseudomonadota</taxon>
        <taxon>Alphaproteobacteria</taxon>
        <taxon>Hyphomicrobiales</taxon>
        <taxon>Nitrobacteraceae</taxon>
        <taxon>Rhodopseudomonas</taxon>
    </lineage>
</organism>
<protein>
    <submittedName>
        <fullName evidence="2">Uncharacterized protein</fullName>
    </submittedName>
</protein>
<dbReference type="AlphaFoldDB" id="Q07TB8"/>
<keyword evidence="1" id="KW-0812">Transmembrane</keyword>